<comment type="caution">
    <text evidence="9">Lacks conserved residue(s) required for the propagation of feature annotation.</text>
</comment>
<keyword evidence="8 9" id="KW-1015">Disulfide bond</keyword>
<dbReference type="PANTHER" id="PTHR11309">
    <property type="entry name" value="FRIZZLED"/>
    <property type="match status" value="1"/>
</dbReference>
<evidence type="ECO:0000256" key="8">
    <source>
        <dbReference type="ARBA" id="ARBA00023157"/>
    </source>
</evidence>
<dbReference type="GO" id="GO:0005615">
    <property type="term" value="C:extracellular space"/>
    <property type="evidence" value="ECO:0007669"/>
    <property type="project" value="TreeGrafter"/>
</dbReference>
<evidence type="ECO:0000256" key="1">
    <source>
        <dbReference type="ARBA" id="ARBA00004613"/>
    </source>
</evidence>
<dbReference type="PROSITE" id="PS50189">
    <property type="entry name" value="NTR"/>
    <property type="match status" value="1"/>
</dbReference>
<evidence type="ECO:0000256" key="5">
    <source>
        <dbReference type="ARBA" id="ARBA00022687"/>
    </source>
</evidence>
<keyword evidence="7" id="KW-0221">Differentiation</keyword>
<dbReference type="GO" id="GO:0030154">
    <property type="term" value="P:cell differentiation"/>
    <property type="evidence" value="ECO:0007669"/>
    <property type="project" value="UniProtKB-KW"/>
</dbReference>
<protein>
    <recommendedName>
        <fullName evidence="16">Secreted frizzled-related protein 5</fullName>
    </recommendedName>
</protein>
<evidence type="ECO:0000256" key="9">
    <source>
        <dbReference type="PROSITE-ProRule" id="PRU00090"/>
    </source>
</evidence>
<feature type="disulfide bond" evidence="9">
    <location>
        <begin position="55"/>
        <end position="101"/>
    </location>
</feature>
<sequence length="452" mass="49916">MMNLLVLVLAASRLALADGNELLQWPVFGIGQFDGGALGGSARRCVEIPDNMTLCRGITYREMTLPNLLQHHSMHEVSQQAASWVPLLNLRCHEDTQVFLCSLFAPVCLDRLIYPCRSLCEAVQQGCEQRMLNYGFPWPKMLECSQFPHDNDMCIPPQAQGRPQTASSDSSAASTADSGICKACNQASTYENILDNFCRADFAMKTKIKERKNGELICKKPRIFKSLRFSREERGSPRISLDGARRGGGQQGGDQPEGEAVVVSGRNVLGGERVEEGVEEDCCGGLLEEAEGKRKGQRYLIMGKKDGARLLPTFILPWNRNDHGIHGVPMASEGSVTHGDAGFRGALGLGGRCAHLRTCVTQDGVRNERNSRVHRDVPKNNQLSIARESDVKIVSRSSHSVSYVFSVKELRKAVRMFRGLDCTKPGLMSRSLQIQPSKSSRKGKARGRRRKS</sequence>
<dbReference type="PANTHER" id="PTHR11309:SF148">
    <property type="entry name" value="SECRETED FRIZZLED-RELATED PROTEIN 1"/>
    <property type="match status" value="1"/>
</dbReference>
<evidence type="ECO:0000256" key="10">
    <source>
        <dbReference type="SAM" id="MobiDB-lite"/>
    </source>
</evidence>
<dbReference type="InterPro" id="IPR001134">
    <property type="entry name" value="Netrin_domain"/>
</dbReference>
<feature type="region of interest" description="Disordered" evidence="10">
    <location>
        <begin position="234"/>
        <end position="258"/>
    </location>
</feature>
<dbReference type="Gene3D" id="1.10.2000.10">
    <property type="entry name" value="Frizzled cysteine-rich domain"/>
    <property type="match status" value="1"/>
</dbReference>
<dbReference type="InterPro" id="IPR020067">
    <property type="entry name" value="Frizzled_dom"/>
</dbReference>
<gene>
    <name evidence="14" type="ORF">DSTB1V02_LOCUS10304</name>
</gene>
<evidence type="ECO:0000259" key="13">
    <source>
        <dbReference type="PROSITE" id="PS50189"/>
    </source>
</evidence>
<dbReference type="Proteomes" id="UP000677054">
    <property type="component" value="Unassembled WGS sequence"/>
</dbReference>
<proteinExistence type="inferred from homology"/>
<keyword evidence="6 11" id="KW-0732">Signal</keyword>
<feature type="chain" id="PRO_5036209774" description="Secreted frizzled-related protein 5" evidence="11">
    <location>
        <begin position="18"/>
        <end position="452"/>
    </location>
</feature>
<dbReference type="GO" id="GO:0017147">
    <property type="term" value="F:Wnt-protein binding"/>
    <property type="evidence" value="ECO:0007669"/>
    <property type="project" value="TreeGrafter"/>
</dbReference>
<evidence type="ECO:0000313" key="14">
    <source>
        <dbReference type="EMBL" id="CAD7250531.1"/>
    </source>
</evidence>
<name>A0A7R9AAW6_9CRUS</name>
<dbReference type="EMBL" id="CAJPEV010002911">
    <property type="protein sequence ID" value="CAG0898399.1"/>
    <property type="molecule type" value="Genomic_DNA"/>
</dbReference>
<evidence type="ECO:0000256" key="2">
    <source>
        <dbReference type="ARBA" id="ARBA00010054"/>
    </source>
</evidence>
<feature type="compositionally biased region" description="Basic residues" evidence="10">
    <location>
        <begin position="439"/>
        <end position="452"/>
    </location>
</feature>
<evidence type="ECO:0000256" key="3">
    <source>
        <dbReference type="ARBA" id="ARBA00022473"/>
    </source>
</evidence>
<keyword evidence="3" id="KW-0217">Developmental protein</keyword>
<dbReference type="GO" id="GO:0035567">
    <property type="term" value="P:non-canonical Wnt signaling pathway"/>
    <property type="evidence" value="ECO:0007669"/>
    <property type="project" value="TreeGrafter"/>
</dbReference>
<feature type="domain" description="NTR" evidence="13">
    <location>
        <begin position="181"/>
        <end position="353"/>
    </location>
</feature>
<feature type="region of interest" description="Disordered" evidence="10">
    <location>
        <begin position="428"/>
        <end position="452"/>
    </location>
</feature>
<dbReference type="SUPFAM" id="SSF63501">
    <property type="entry name" value="Frizzled cysteine-rich domain"/>
    <property type="match status" value="1"/>
</dbReference>
<feature type="disulfide bond" evidence="9">
    <location>
        <begin position="120"/>
        <end position="144"/>
    </location>
</feature>
<comment type="subcellular location">
    <subcellularLocation>
        <location evidence="1">Secreted</location>
    </subcellularLocation>
</comment>
<comment type="similarity">
    <text evidence="2">Belongs to the secreted frizzled-related protein (sFRP) family.</text>
</comment>
<evidence type="ECO:0000256" key="11">
    <source>
        <dbReference type="SAM" id="SignalP"/>
    </source>
</evidence>
<evidence type="ECO:0000256" key="6">
    <source>
        <dbReference type="ARBA" id="ARBA00022729"/>
    </source>
</evidence>
<dbReference type="FunFam" id="1.10.2000.10:FF:000001">
    <property type="entry name" value="secreted frizzled-related protein 2"/>
    <property type="match status" value="1"/>
</dbReference>
<feature type="signal peptide" evidence="11">
    <location>
        <begin position="1"/>
        <end position="17"/>
    </location>
</feature>
<accession>A0A7R9AAW6</accession>
<reference evidence="14" key="1">
    <citation type="submission" date="2020-11" db="EMBL/GenBank/DDBJ databases">
        <authorList>
            <person name="Tran Van P."/>
        </authorList>
    </citation>
    <scope>NUCLEOTIDE SEQUENCE</scope>
</reference>
<dbReference type="AlphaFoldDB" id="A0A7R9AAW6"/>
<dbReference type="InterPro" id="IPR015526">
    <property type="entry name" value="Frizzled/SFRP"/>
</dbReference>
<dbReference type="PROSITE" id="PS50038">
    <property type="entry name" value="FZ"/>
    <property type="match status" value="1"/>
</dbReference>
<evidence type="ECO:0000256" key="7">
    <source>
        <dbReference type="ARBA" id="ARBA00022782"/>
    </source>
</evidence>
<dbReference type="OrthoDB" id="10053709at2759"/>
<dbReference type="GO" id="GO:0060070">
    <property type="term" value="P:canonical Wnt signaling pathway"/>
    <property type="evidence" value="ECO:0007669"/>
    <property type="project" value="TreeGrafter"/>
</dbReference>
<keyword evidence="5" id="KW-0879">Wnt signaling pathway</keyword>
<keyword evidence="15" id="KW-1185">Reference proteome</keyword>
<dbReference type="SMART" id="SM00063">
    <property type="entry name" value="FRI"/>
    <property type="match status" value="1"/>
</dbReference>
<evidence type="ECO:0008006" key="16">
    <source>
        <dbReference type="Google" id="ProtNLM"/>
    </source>
</evidence>
<dbReference type="InterPro" id="IPR036790">
    <property type="entry name" value="Frizzled_dom_sf"/>
</dbReference>
<dbReference type="EMBL" id="LR902428">
    <property type="protein sequence ID" value="CAD7250531.1"/>
    <property type="molecule type" value="Genomic_DNA"/>
</dbReference>
<keyword evidence="4" id="KW-0964">Secreted</keyword>
<evidence type="ECO:0000256" key="4">
    <source>
        <dbReference type="ARBA" id="ARBA00022525"/>
    </source>
</evidence>
<feature type="domain" description="FZ" evidence="12">
    <location>
        <begin position="40"/>
        <end position="157"/>
    </location>
</feature>
<dbReference type="Pfam" id="PF01392">
    <property type="entry name" value="Fz"/>
    <property type="match status" value="1"/>
</dbReference>
<evidence type="ECO:0000313" key="15">
    <source>
        <dbReference type="Proteomes" id="UP000677054"/>
    </source>
</evidence>
<organism evidence="14">
    <name type="scientific">Darwinula stevensoni</name>
    <dbReference type="NCBI Taxonomy" id="69355"/>
    <lineage>
        <taxon>Eukaryota</taxon>
        <taxon>Metazoa</taxon>
        <taxon>Ecdysozoa</taxon>
        <taxon>Arthropoda</taxon>
        <taxon>Crustacea</taxon>
        <taxon>Oligostraca</taxon>
        <taxon>Ostracoda</taxon>
        <taxon>Podocopa</taxon>
        <taxon>Podocopida</taxon>
        <taxon>Darwinulocopina</taxon>
        <taxon>Darwinuloidea</taxon>
        <taxon>Darwinulidae</taxon>
        <taxon>Darwinula</taxon>
    </lineage>
</organism>
<evidence type="ECO:0000259" key="12">
    <source>
        <dbReference type="PROSITE" id="PS50038"/>
    </source>
</evidence>